<dbReference type="Gene3D" id="3.40.50.970">
    <property type="match status" value="1"/>
</dbReference>
<dbReference type="Pfam" id="PF16078">
    <property type="entry name" value="2-oxogl_dehyd_N"/>
    <property type="match status" value="1"/>
</dbReference>
<keyword evidence="2 6" id="KW-0560">Oxidoreductase</keyword>
<evidence type="ECO:0000256" key="6">
    <source>
        <dbReference type="HAMAP-Rule" id="MF_01169"/>
    </source>
</evidence>
<dbReference type="InterPro" id="IPR001017">
    <property type="entry name" value="DH_E1"/>
</dbReference>
<comment type="similarity">
    <text evidence="6">Belongs to the alpha-ketoglutarate dehydrogenase family.</text>
</comment>
<accession>A0ABQ2KQ20</accession>
<dbReference type="EC" id="1.2.4.2" evidence="6"/>
<sequence>MTKQNSNTHEPWEKYYGPNLGYVQEQYERYQEDPGSVEPSYRELFERFGAPPQHRILEAPVSLETGVSATDSQSLKKAVAASKLVWNIRTYGHLAADIDPIGLDEKPQVSFLEPKEVGLTEQDLAALPASLIWEDAPDDVATGLDAIRRLQEVYTGTTAYEFSHVHDEKEREWLNRRAERQPSSKELNPDERKALLERLVQVEQFEEFLHRTFVGQKRFSIEGIDMLVPVMDELARGFSKAGAEHVLMGMAHRGRLNVLAHVLGKPYSRIFSEFHHAPNKDIMPSEGSMGINFGWTGDVKYHLGEKRDIAGEGRTTRLMLANNPSHLEYVDPVVEGFARAAQEDRSVPGYPKQNTNSAAAILVHGDAAFPGEGVVAETLNFNQLPGYQNGGTVHIIANNRLGFTTESGDSRSTYYASDLAKGYEIPVVHVNADDPEACIAAARMACEYRMTFKKDFLIDLVGYRRYGHNETDDPETTQPLIYKKVRAHETAATVFSKKLQQSGLIGEDGLKELRDRITAVFKEEYELMKSGKQGESNPFPFASSIDETPLESVSTSVDYDKLQSINANLLKRPDTFNVYPKLERILQRRSNSLEEGEKVDWGQAETLAFATILSDGTPIRITGQDAERATFAHRNLVLHDAQTGETYCPLHALPEAKASFAIHNSPLSEASVIGFEYGYNVFSPETMVIWEAQYGDFANAGQVLLDQFVMPGRSKWAQKSSLIMLLPHGYEGQGPEHSSARLERFLQLAGENNCTVVSLTSAAQYFHLLRRQAAMTTREDAKPLVVMSPKSLIRNPRVASPASDFTDGSFKATIEQRGLGASSDRVTRVLLASGKIAIELEDAIEKDADADWSWLHILRVEQLYPFPAREVAQFLERFENLEEVYWVQEEPRNMGAWRYIEPNIREVLPKGIEVTYTGRPERSSPASGYQHVHTFEQQKIIQTALGQNTSKKNQMSLGR</sequence>
<dbReference type="HAMAP" id="MF_01169">
    <property type="entry name" value="SucA_OdhA"/>
    <property type="match status" value="1"/>
</dbReference>
<dbReference type="InterPro" id="IPR011603">
    <property type="entry name" value="2oxoglutarate_DH_E1"/>
</dbReference>
<gene>
    <name evidence="6 8" type="primary">odhA</name>
    <name evidence="8" type="ORF">GCM10010969_00040</name>
</gene>
<dbReference type="Gene3D" id="3.40.50.11610">
    <property type="entry name" value="Multifunctional 2-oxoglutarate metabolism enzyme, C-terminal domain"/>
    <property type="match status" value="1"/>
</dbReference>
<keyword evidence="3 6" id="KW-0786">Thiamine pyrophosphate</keyword>
<comment type="catalytic activity">
    <reaction evidence="5 6">
        <text>N(6)-[(R)-lipoyl]-L-lysyl-[protein] + 2-oxoglutarate + H(+) = N(6)-[(R)-S(8)-succinyldihydrolipoyl]-L-lysyl-[protein] + CO2</text>
        <dbReference type="Rhea" id="RHEA:12188"/>
        <dbReference type="Rhea" id="RHEA-COMP:10474"/>
        <dbReference type="Rhea" id="RHEA-COMP:20092"/>
        <dbReference type="ChEBI" id="CHEBI:15378"/>
        <dbReference type="ChEBI" id="CHEBI:16526"/>
        <dbReference type="ChEBI" id="CHEBI:16810"/>
        <dbReference type="ChEBI" id="CHEBI:83099"/>
        <dbReference type="ChEBI" id="CHEBI:83120"/>
        <dbReference type="EC" id="1.2.4.2"/>
    </reaction>
</comment>
<dbReference type="Pfam" id="PF00676">
    <property type="entry name" value="E1_dh"/>
    <property type="match status" value="1"/>
</dbReference>
<keyword evidence="9" id="KW-1185">Reference proteome</keyword>
<dbReference type="InterPro" id="IPR005475">
    <property type="entry name" value="Transketolase-like_Pyr-bd"/>
</dbReference>
<dbReference type="Gene3D" id="1.10.287.1150">
    <property type="entry name" value="TPP helical domain"/>
    <property type="match status" value="1"/>
</dbReference>
<dbReference type="Pfam" id="PF16870">
    <property type="entry name" value="OxoGdeHyase_C"/>
    <property type="match status" value="1"/>
</dbReference>
<name>A0ABQ2KQ20_9BACL</name>
<keyword evidence="4 6" id="KW-0324">Glycolysis</keyword>
<dbReference type="NCBIfam" id="TIGR00239">
    <property type="entry name" value="2oxo_dh_E1"/>
    <property type="match status" value="1"/>
</dbReference>
<proteinExistence type="inferred from homology"/>
<evidence type="ECO:0000256" key="5">
    <source>
        <dbReference type="ARBA" id="ARBA00051911"/>
    </source>
</evidence>
<dbReference type="Pfam" id="PF02779">
    <property type="entry name" value="Transket_pyr"/>
    <property type="match status" value="1"/>
</dbReference>
<evidence type="ECO:0000259" key="7">
    <source>
        <dbReference type="SMART" id="SM00861"/>
    </source>
</evidence>
<comment type="cofactor">
    <cofactor evidence="1 6">
        <name>thiamine diphosphate</name>
        <dbReference type="ChEBI" id="CHEBI:58937"/>
    </cofactor>
</comment>
<dbReference type="SMART" id="SM00861">
    <property type="entry name" value="Transket_pyr"/>
    <property type="match status" value="1"/>
</dbReference>
<dbReference type="Proteomes" id="UP000606653">
    <property type="component" value="Unassembled WGS sequence"/>
</dbReference>
<comment type="function">
    <text evidence="6">E1 component of the 2-oxoglutarate dehydrogenase (OGDH) complex which catalyzes the decarboxylation of 2-oxoglutarate, the first step in the conversion of 2-oxoglutarate to succinyl-CoA and CO(2).</text>
</comment>
<comment type="caution">
    <text evidence="8">The sequence shown here is derived from an EMBL/GenBank/DDBJ whole genome shotgun (WGS) entry which is preliminary data.</text>
</comment>
<dbReference type="NCBIfam" id="NF008907">
    <property type="entry name" value="PRK12270.1"/>
    <property type="match status" value="1"/>
</dbReference>
<dbReference type="InterPro" id="IPR042179">
    <property type="entry name" value="KGD_C_sf"/>
</dbReference>
<dbReference type="EMBL" id="BMLN01000001">
    <property type="protein sequence ID" value="GGN90007.1"/>
    <property type="molecule type" value="Genomic_DNA"/>
</dbReference>
<evidence type="ECO:0000256" key="4">
    <source>
        <dbReference type="ARBA" id="ARBA00023152"/>
    </source>
</evidence>
<dbReference type="SUPFAM" id="SSF52518">
    <property type="entry name" value="Thiamin diphosphate-binding fold (THDP-binding)"/>
    <property type="match status" value="2"/>
</dbReference>
<dbReference type="NCBIfam" id="NF006914">
    <property type="entry name" value="PRK09404.1"/>
    <property type="match status" value="1"/>
</dbReference>
<protein>
    <recommendedName>
        <fullName evidence="6">2-oxoglutarate dehydrogenase E1 component</fullName>
        <ecNumber evidence="6">1.2.4.2</ecNumber>
    </recommendedName>
    <alternativeName>
        <fullName evidence="6">Alpha-ketoglutarate dehydrogenase</fullName>
    </alternativeName>
</protein>
<dbReference type="InterPro" id="IPR023784">
    <property type="entry name" value="2oxoglutarate_DH_E1_bac"/>
</dbReference>
<evidence type="ECO:0000256" key="2">
    <source>
        <dbReference type="ARBA" id="ARBA00023002"/>
    </source>
</evidence>
<evidence type="ECO:0000313" key="9">
    <source>
        <dbReference type="Proteomes" id="UP000606653"/>
    </source>
</evidence>
<dbReference type="InterPro" id="IPR031717">
    <property type="entry name" value="ODO-1/KGD_C"/>
</dbReference>
<organism evidence="8 9">
    <name type="scientific">Saccharibacillus kuerlensis</name>
    <dbReference type="NCBI Taxonomy" id="459527"/>
    <lineage>
        <taxon>Bacteria</taxon>
        <taxon>Bacillati</taxon>
        <taxon>Bacillota</taxon>
        <taxon>Bacilli</taxon>
        <taxon>Bacillales</taxon>
        <taxon>Paenibacillaceae</taxon>
        <taxon>Saccharibacillus</taxon>
    </lineage>
</organism>
<dbReference type="RefSeq" id="WP_018974938.1">
    <property type="nucleotide sequence ID" value="NZ_BMLN01000001.1"/>
</dbReference>
<evidence type="ECO:0000313" key="8">
    <source>
        <dbReference type="EMBL" id="GGN90007.1"/>
    </source>
</evidence>
<dbReference type="Gene3D" id="3.40.50.12470">
    <property type="match status" value="1"/>
</dbReference>
<reference evidence="9" key="1">
    <citation type="journal article" date="2019" name="Int. J. Syst. Evol. Microbiol.">
        <title>The Global Catalogue of Microorganisms (GCM) 10K type strain sequencing project: providing services to taxonomists for standard genome sequencing and annotation.</title>
        <authorList>
            <consortium name="The Broad Institute Genomics Platform"/>
            <consortium name="The Broad Institute Genome Sequencing Center for Infectious Disease"/>
            <person name="Wu L."/>
            <person name="Ma J."/>
        </authorList>
    </citation>
    <scope>NUCLEOTIDE SEQUENCE [LARGE SCALE GENOMIC DNA]</scope>
    <source>
        <strain evidence="9">CGMCC 1.6964</strain>
    </source>
</reference>
<dbReference type="PANTHER" id="PTHR23152:SF4">
    <property type="entry name" value="2-OXOADIPATE DEHYDROGENASE COMPLEX COMPONENT E1"/>
    <property type="match status" value="1"/>
</dbReference>
<dbReference type="CDD" id="cd02016">
    <property type="entry name" value="TPP_E1_OGDC_like"/>
    <property type="match status" value="1"/>
</dbReference>
<dbReference type="InterPro" id="IPR032106">
    <property type="entry name" value="2-oxogl_dehyd_N"/>
</dbReference>
<feature type="domain" description="Transketolase-like pyrimidine-binding" evidence="7">
    <location>
        <begin position="599"/>
        <end position="795"/>
    </location>
</feature>
<evidence type="ECO:0000256" key="3">
    <source>
        <dbReference type="ARBA" id="ARBA00023052"/>
    </source>
</evidence>
<dbReference type="PANTHER" id="PTHR23152">
    <property type="entry name" value="2-OXOGLUTARATE DEHYDROGENASE"/>
    <property type="match status" value="1"/>
</dbReference>
<evidence type="ECO:0000256" key="1">
    <source>
        <dbReference type="ARBA" id="ARBA00001964"/>
    </source>
</evidence>
<comment type="subunit">
    <text evidence="6">Homodimer. Part of the 2-oxoglutarate dehydrogenase (OGDH) complex composed of E1 (2-oxoglutarate dehydrogenase), E2 (dihydrolipoamide succinyltransferase) and E3 (dihydrolipoamide dehydrogenase); the complex contains multiple copies of the three enzymatic components (E1, E2 and E3).</text>
</comment>
<dbReference type="InterPro" id="IPR029061">
    <property type="entry name" value="THDP-binding"/>
</dbReference>
<dbReference type="PIRSF" id="PIRSF000157">
    <property type="entry name" value="Oxoglu_dh_E1"/>
    <property type="match status" value="1"/>
</dbReference>